<evidence type="ECO:0000256" key="1">
    <source>
        <dbReference type="SAM" id="SignalP"/>
    </source>
</evidence>
<dbReference type="GO" id="GO:0046872">
    <property type="term" value="F:metal ion binding"/>
    <property type="evidence" value="ECO:0007669"/>
    <property type="project" value="InterPro"/>
</dbReference>
<dbReference type="InterPro" id="IPR036163">
    <property type="entry name" value="HMA_dom_sf"/>
</dbReference>
<feature type="chain" id="PRO_5024426113" evidence="1">
    <location>
        <begin position="24"/>
        <end position="111"/>
    </location>
</feature>
<dbReference type="CDD" id="cd00371">
    <property type="entry name" value="HMA"/>
    <property type="match status" value="1"/>
</dbReference>
<accession>A0A5R8KA31</accession>
<name>A0A5R8KA31_9BACT</name>
<comment type="caution">
    <text evidence="3">The sequence shown here is derived from an EMBL/GenBank/DDBJ whole genome shotgun (WGS) entry which is preliminary data.</text>
</comment>
<evidence type="ECO:0000313" key="3">
    <source>
        <dbReference type="EMBL" id="TLD69180.1"/>
    </source>
</evidence>
<keyword evidence="4" id="KW-1185">Reference proteome</keyword>
<reference evidence="3 4" key="1">
    <citation type="submission" date="2019-05" db="EMBL/GenBank/DDBJ databases">
        <title>Verrucobacter flavum gen. nov., sp. nov. a new member of the family Verrucomicrobiaceae.</title>
        <authorList>
            <person name="Szuroczki S."/>
            <person name="Abbaszade G."/>
            <person name="Szabo A."/>
            <person name="Felfoldi T."/>
            <person name="Schumann P."/>
            <person name="Boka K."/>
            <person name="Keki Z."/>
            <person name="Toumi M."/>
            <person name="Toth E."/>
        </authorList>
    </citation>
    <scope>NUCLEOTIDE SEQUENCE [LARGE SCALE GENOMIC DNA]</scope>
    <source>
        <strain evidence="3 4">MG-N-17</strain>
    </source>
</reference>
<dbReference type="PROSITE" id="PS50846">
    <property type="entry name" value="HMA_2"/>
    <property type="match status" value="1"/>
</dbReference>
<gene>
    <name evidence="3" type="ORF">FEM03_18955</name>
</gene>
<dbReference type="Pfam" id="PF00403">
    <property type="entry name" value="HMA"/>
    <property type="match status" value="1"/>
</dbReference>
<dbReference type="SUPFAM" id="SSF55008">
    <property type="entry name" value="HMA, heavy metal-associated domain"/>
    <property type="match status" value="1"/>
</dbReference>
<dbReference type="AlphaFoldDB" id="A0A5R8KA31"/>
<evidence type="ECO:0000313" key="4">
    <source>
        <dbReference type="Proteomes" id="UP000306196"/>
    </source>
</evidence>
<dbReference type="RefSeq" id="WP_138087866.1">
    <property type="nucleotide sequence ID" value="NZ_VAUV01000015.1"/>
</dbReference>
<dbReference type="EMBL" id="VAUV01000015">
    <property type="protein sequence ID" value="TLD69180.1"/>
    <property type="molecule type" value="Genomic_DNA"/>
</dbReference>
<proteinExistence type="predicted"/>
<feature type="signal peptide" evidence="1">
    <location>
        <begin position="1"/>
        <end position="23"/>
    </location>
</feature>
<dbReference type="InterPro" id="IPR006121">
    <property type="entry name" value="HMA_dom"/>
</dbReference>
<dbReference type="Proteomes" id="UP000306196">
    <property type="component" value="Unassembled WGS sequence"/>
</dbReference>
<dbReference type="Gene3D" id="3.30.70.100">
    <property type="match status" value="1"/>
</dbReference>
<feature type="domain" description="HMA" evidence="2">
    <location>
        <begin position="30"/>
        <end position="99"/>
    </location>
</feature>
<protein>
    <submittedName>
        <fullName evidence="3">Heavy-metal-associated domain-containing protein</fullName>
    </submittedName>
</protein>
<organism evidence="3 4">
    <name type="scientific">Phragmitibacter flavus</name>
    <dbReference type="NCBI Taxonomy" id="2576071"/>
    <lineage>
        <taxon>Bacteria</taxon>
        <taxon>Pseudomonadati</taxon>
        <taxon>Verrucomicrobiota</taxon>
        <taxon>Verrucomicrobiia</taxon>
        <taxon>Verrucomicrobiales</taxon>
        <taxon>Verrucomicrobiaceae</taxon>
        <taxon>Phragmitibacter</taxon>
    </lineage>
</organism>
<dbReference type="OrthoDB" id="196968at2"/>
<sequence>MKSILQLTLIITISLSTILPLPAADPTNTTTYQGKISGLFCHACASKVKAALSKLDGVTKVTITKGEEQGIQNLHIEATPTSKPITKDTAIKALGKDADSYHILSLSNSPS</sequence>
<evidence type="ECO:0000259" key="2">
    <source>
        <dbReference type="PROSITE" id="PS50846"/>
    </source>
</evidence>
<keyword evidence="1" id="KW-0732">Signal</keyword>